<feature type="transmembrane region" description="Helical" evidence="1">
    <location>
        <begin position="215"/>
        <end position="242"/>
    </location>
</feature>
<keyword evidence="1" id="KW-0812">Transmembrane</keyword>
<accession>A0A2S0PF53</accession>
<feature type="transmembrane region" description="Helical" evidence="1">
    <location>
        <begin position="131"/>
        <end position="150"/>
    </location>
</feature>
<name>A0A2S0PF53_9NEIS</name>
<feature type="transmembrane region" description="Helical" evidence="1">
    <location>
        <begin position="12"/>
        <end position="32"/>
    </location>
</feature>
<keyword evidence="3" id="KW-1185">Reference proteome</keyword>
<feature type="transmembrane region" description="Helical" evidence="1">
    <location>
        <begin position="262"/>
        <end position="286"/>
    </location>
</feature>
<evidence type="ECO:0000256" key="1">
    <source>
        <dbReference type="SAM" id="Phobius"/>
    </source>
</evidence>
<feature type="transmembrane region" description="Helical" evidence="1">
    <location>
        <begin position="90"/>
        <end position="110"/>
    </location>
</feature>
<dbReference type="EMBL" id="CP028519">
    <property type="protein sequence ID" value="AVY95992.1"/>
    <property type="molecule type" value="Genomic_DNA"/>
</dbReference>
<keyword evidence="1" id="KW-0472">Membrane</keyword>
<keyword evidence="1" id="KW-1133">Transmembrane helix</keyword>
<dbReference type="InterPro" id="IPR010295">
    <property type="entry name" value="DUF898"/>
</dbReference>
<reference evidence="2 3" key="1">
    <citation type="submission" date="2018-04" db="EMBL/GenBank/DDBJ databases">
        <title>Denitrifier Microvirgula.</title>
        <authorList>
            <person name="Anderson E."/>
            <person name="Jang J."/>
            <person name="Ishii S."/>
        </authorList>
    </citation>
    <scope>NUCLEOTIDE SEQUENCE [LARGE SCALE GENOMIC DNA]</scope>
    <source>
        <strain evidence="2 3">BE2.4</strain>
    </source>
</reference>
<dbReference type="KEGG" id="maer:DAI18_06235"/>
<feature type="transmembrane region" description="Helical" evidence="1">
    <location>
        <begin position="177"/>
        <end position="203"/>
    </location>
</feature>
<evidence type="ECO:0000313" key="3">
    <source>
        <dbReference type="Proteomes" id="UP000244173"/>
    </source>
</evidence>
<sequence>MTFTATGSEYFRIWIVNLFLSILTLGIYSAWAKVRTLRYLYRNTQLDGHGFDYHGNPLSILKGRIIVFALVVVTQVLEGILPLLSLVLSALFVAVLPWLIMRSLSFRMAYTSHRGLRFGFDGRLAGAYRTLLLWPVLALVSCGLLAPIAYQRFKQYQHEHSRYGSTPFHIRLRTGSVYGLMFAVIGMLIVTGVIVATLTSILLDGGNLEMPAVSSLLMIALPAYAGIFAINAFMVASLQNLVWSGTTLGDDALRFRSDVRTLPLLAILVTNLLGMIVTLGLFYPFARIRLLRYRLQHVSVAASVPLDSFAAGQTQDVSALGDAMTDWYDIDISL</sequence>
<dbReference type="Proteomes" id="UP000244173">
    <property type="component" value="Chromosome"/>
</dbReference>
<dbReference type="STRING" id="1122240.GCA_000620105_01292"/>
<proteinExistence type="predicted"/>
<organism evidence="2 3">
    <name type="scientific">Microvirgula aerodenitrificans</name>
    <dbReference type="NCBI Taxonomy" id="57480"/>
    <lineage>
        <taxon>Bacteria</taxon>
        <taxon>Pseudomonadati</taxon>
        <taxon>Pseudomonadota</taxon>
        <taxon>Betaproteobacteria</taxon>
        <taxon>Neisseriales</taxon>
        <taxon>Aquaspirillaceae</taxon>
        <taxon>Microvirgula</taxon>
    </lineage>
</organism>
<dbReference type="AlphaFoldDB" id="A0A2S0PF53"/>
<protein>
    <submittedName>
        <fullName evidence="2">DUF898 domain-containing protein</fullName>
    </submittedName>
</protein>
<evidence type="ECO:0000313" key="2">
    <source>
        <dbReference type="EMBL" id="AVY95992.1"/>
    </source>
</evidence>
<dbReference type="Pfam" id="PF05987">
    <property type="entry name" value="DUF898"/>
    <property type="match status" value="1"/>
</dbReference>
<dbReference type="OrthoDB" id="9765721at2"/>
<gene>
    <name evidence="2" type="ORF">DAI18_06235</name>
</gene>